<reference evidence="1" key="1">
    <citation type="submission" date="2020-05" db="EMBL/GenBank/DDBJ databases">
        <authorList>
            <person name="Zhu T."/>
            <person name="Keshari N."/>
            <person name="Lu X."/>
        </authorList>
    </citation>
    <scope>NUCLEOTIDE SEQUENCE</scope>
    <source>
        <strain evidence="1">NK1-12</strain>
    </source>
</reference>
<evidence type="ECO:0000313" key="1">
    <source>
        <dbReference type="EMBL" id="WNZ25025.1"/>
    </source>
</evidence>
<dbReference type="CDD" id="cd01427">
    <property type="entry name" value="HAD_like"/>
    <property type="match status" value="1"/>
</dbReference>
<dbReference type="RefSeq" id="WP_316431106.1">
    <property type="nucleotide sequence ID" value="NZ_CP053586.1"/>
</dbReference>
<evidence type="ECO:0008006" key="2">
    <source>
        <dbReference type="Google" id="ProtNLM"/>
    </source>
</evidence>
<dbReference type="Gene3D" id="1.10.150.400">
    <property type="match status" value="1"/>
</dbReference>
<name>A0AA96WI15_9CYAN</name>
<dbReference type="InterPro" id="IPR023214">
    <property type="entry name" value="HAD_sf"/>
</dbReference>
<dbReference type="InterPro" id="IPR036412">
    <property type="entry name" value="HAD-like_sf"/>
</dbReference>
<sequence>MKDTRESRNLTTPQSSITFCQQSTSTNILFDWRFYTEYYEDLGTLSSYEEAHEHWILFGQLEGRFPNSRALQQYFEHKQPELPLDFNFEKYLELNPDLQQRFNRHRYRQLKATEHFLQHGKQEGRVYLSKQLHQLQEQSSSLQMRTKLERQSANAENLCFRQRQLEQEPSVFWETGSSDQSNCNSNSNQQTRLPLLSFVDAKKVTCPSNFENLIAADSFFQSVASKLAAPEIKAVSFDFFDTLVYRDVIVPTCAFYLTGLRLQEKGMLPVGIDAKRFHDLRILAETNARQRLSEDLKTSEVRLAEIYIQFPQGFFGAAGWKEAMKMELVVEDSIIHPYLPLVELVQQAIQLGKKVVITSDTYFSAEQLRGFLLGKVDLKFLQIFSSSDQRTGKSDQLFDAVLQELNIAPHQLLHIGDNYLSDITTPSTLGIQTGFLPNGTSEIWQIIADEVQSNQEILDYIDPHRGDQGITSFRTKLLNLSSPQSQYWRYGATNLGPVFHGFIRWVLSLQTQISVETSLFLMREGEFLLQLVSQLETTDQTESTEQSRYQNQLAYLSRRVVRQAALYKIDRSGLESLMSGRKLPNTREFLSLIGLDASDLGKHTHLIEASLAEVSVKEQLLDFILGQPRLCQKILTQAALKRARLMAHLRSVLPAEAFDGSRQSSYRVGLVDIGWNGSIQRYLQQIIHQEGYKIDFFGFYLMTTASIKELTMQGIKAYGFLADSGRPCQEHQWMMRTVEILEQSCTAAIGSLVDYTASGQPVIGHCMIPPAQLAQIREIQQGILAFHTIAALHIQQLELTDTLKSLLRRVLFRSVCHPTIDEVQLLQAWQHDENLVQQTAETLVSGDIIKFVSHMTPRQFLALPMSEIYWPYGLAVVQSPATAGLLQAISQQALKLEATETILPGQANLHLDLGQGFASGSSLSTSLYRNLEGRTYIKLEATQDGIQAICFEPFDLPAILQIDCIQLTYWCHRSNLTHRFTISGSQISSLAQLSGMQAIGATTYCTRKNGQVILDFNLLGIQAVRHIRLEAGMSVMPLDIADTDLSKLAMFAKR</sequence>
<dbReference type="Pfam" id="PF00702">
    <property type="entry name" value="Hydrolase"/>
    <property type="match status" value="1"/>
</dbReference>
<organism evidence="1">
    <name type="scientific">Leptolyngbya sp. NK1-12</name>
    <dbReference type="NCBI Taxonomy" id="2547451"/>
    <lineage>
        <taxon>Bacteria</taxon>
        <taxon>Bacillati</taxon>
        <taxon>Cyanobacteriota</taxon>
        <taxon>Cyanophyceae</taxon>
        <taxon>Leptolyngbyales</taxon>
        <taxon>Leptolyngbyaceae</taxon>
        <taxon>Leptolyngbya group</taxon>
        <taxon>Leptolyngbya</taxon>
    </lineage>
</organism>
<dbReference type="Gene3D" id="3.40.50.1000">
    <property type="entry name" value="HAD superfamily/HAD-like"/>
    <property type="match status" value="1"/>
</dbReference>
<dbReference type="AlphaFoldDB" id="A0AA96WI15"/>
<accession>A0AA96WI15</accession>
<dbReference type="EMBL" id="CP053586">
    <property type="protein sequence ID" value="WNZ25025.1"/>
    <property type="molecule type" value="Genomic_DNA"/>
</dbReference>
<proteinExistence type="predicted"/>
<protein>
    <recommendedName>
        <fullName evidence="2">HAD family hydrolase</fullName>
    </recommendedName>
</protein>
<dbReference type="SUPFAM" id="SSF56784">
    <property type="entry name" value="HAD-like"/>
    <property type="match status" value="1"/>
</dbReference>
<gene>
    <name evidence="1" type="ORF">HJG54_20665</name>
</gene>